<evidence type="ECO:0000313" key="1">
    <source>
        <dbReference type="EMBL" id="QHU20133.1"/>
    </source>
</evidence>
<dbReference type="EMBL" id="MN740962">
    <property type="protein sequence ID" value="QHU20133.1"/>
    <property type="molecule type" value="Genomic_DNA"/>
</dbReference>
<protein>
    <submittedName>
        <fullName evidence="1">Uncharacterized protein</fullName>
    </submittedName>
</protein>
<sequence>MEICSQKTTTNYRTTSMDYQKPGTFSTPLCLPYEQKKFYDSDNPSKDDVRNMCRLNNGCKSNDGYTYLNERGVEQSPFFKSGKSSLNMPVEQSKVNDARLNDTTRNYIQELDIKPIQVYYNLINDNISHNPELKNYGKNYKGYSTVTGGQIQYYIDNQQTEPFDRPIYGATTKAVGYMFKDPMDAVKPQFEKEYANNSFTSLSWLDDSTAHRDDIIALQQRKHNEQKYELVYNRL</sequence>
<proteinExistence type="predicted"/>
<organism evidence="1">
    <name type="scientific">viral metagenome</name>
    <dbReference type="NCBI Taxonomy" id="1070528"/>
    <lineage>
        <taxon>unclassified sequences</taxon>
        <taxon>metagenomes</taxon>
        <taxon>organismal metagenomes</taxon>
    </lineage>
</organism>
<dbReference type="AlphaFoldDB" id="A0A6C0KSA1"/>
<accession>A0A6C0KSA1</accession>
<reference evidence="1" key="1">
    <citation type="journal article" date="2020" name="Nature">
        <title>Giant virus diversity and host interactions through global metagenomics.</title>
        <authorList>
            <person name="Schulz F."/>
            <person name="Roux S."/>
            <person name="Paez-Espino D."/>
            <person name="Jungbluth S."/>
            <person name="Walsh D.A."/>
            <person name="Denef V.J."/>
            <person name="McMahon K.D."/>
            <person name="Konstantinidis K.T."/>
            <person name="Eloe-Fadrosh E.A."/>
            <person name="Kyrpides N.C."/>
            <person name="Woyke T."/>
        </authorList>
    </citation>
    <scope>NUCLEOTIDE SEQUENCE</scope>
    <source>
        <strain evidence="1">GVMAG-S-3300013014-136</strain>
    </source>
</reference>
<name>A0A6C0KSA1_9ZZZZ</name>